<keyword evidence="2" id="KW-0732">Signal</keyword>
<feature type="compositionally biased region" description="Low complexity" evidence="1">
    <location>
        <begin position="288"/>
        <end position="386"/>
    </location>
</feature>
<evidence type="ECO:0000313" key="4">
    <source>
        <dbReference type="EMBL" id="KAJ9136598.1"/>
    </source>
</evidence>
<dbReference type="PROSITE" id="PS51212">
    <property type="entry name" value="WSC"/>
    <property type="match status" value="1"/>
</dbReference>
<feature type="signal peptide" evidence="2">
    <location>
        <begin position="1"/>
        <end position="19"/>
    </location>
</feature>
<dbReference type="SMART" id="SM00321">
    <property type="entry name" value="WSC"/>
    <property type="match status" value="1"/>
</dbReference>
<organism evidence="4 5">
    <name type="scientific">Pleurostoma richardsiae</name>
    <dbReference type="NCBI Taxonomy" id="41990"/>
    <lineage>
        <taxon>Eukaryota</taxon>
        <taxon>Fungi</taxon>
        <taxon>Dikarya</taxon>
        <taxon>Ascomycota</taxon>
        <taxon>Pezizomycotina</taxon>
        <taxon>Sordariomycetes</taxon>
        <taxon>Sordariomycetidae</taxon>
        <taxon>Calosphaeriales</taxon>
        <taxon>Pleurostomataceae</taxon>
        <taxon>Pleurostoma</taxon>
    </lineage>
</organism>
<accession>A0AA38R6B9</accession>
<dbReference type="EMBL" id="JANBVO010000039">
    <property type="protein sequence ID" value="KAJ9136598.1"/>
    <property type="molecule type" value="Genomic_DNA"/>
</dbReference>
<dbReference type="AlphaFoldDB" id="A0AA38R6B9"/>
<evidence type="ECO:0000256" key="1">
    <source>
        <dbReference type="SAM" id="MobiDB-lite"/>
    </source>
</evidence>
<dbReference type="InterPro" id="IPR002889">
    <property type="entry name" value="WSC_carb-bd"/>
</dbReference>
<feature type="region of interest" description="Disordered" evidence="1">
    <location>
        <begin position="763"/>
        <end position="793"/>
    </location>
</feature>
<feature type="compositionally biased region" description="Low complexity" evidence="1">
    <location>
        <begin position="763"/>
        <end position="774"/>
    </location>
</feature>
<keyword evidence="5" id="KW-1185">Reference proteome</keyword>
<evidence type="ECO:0000256" key="2">
    <source>
        <dbReference type="SAM" id="SignalP"/>
    </source>
</evidence>
<sequence>MLATHFTLLAAGLVGSAVAQNVLFVDTLQELEYTEATQVLGYNATVVTEAEFSNMTTSEFAVYDALIFSDASSISQIQFITDARAQWTPAIEGNIIIIGTDPSNHGSYGTAGAVTLIDDGLRFAVNGTSTGLFFSFGYAYQSYSSAIEVDALAGFGEFTSYGAGGCYNDVHLVADSPALNGLSDEDLSNWGCSIHEVFASYPSDFSALAIANGATGEGAQTFADNSTGIPYILARGVTPSGCGNGVYESVYGEECDDGDDNGTDGDLCSSACRCIYGVEDALLGTCNSPPSSSSSVSSTATSTGTSTGTSAPTSTSSEEVFSTSTYSTPPSEDTPYSSVAPSSESTTASSTGSSTGPSTESTTESTTATPTATPTVTPSSSLIFPTLTLTPPSSSFTRSTHSPSFGNGTFTATSTNSLSASPSESASIAPSSSLSSASAGVSSASESVPGAPGTTSSASETTTGASETTSSAPASASTSAAADFFPDTVGAFSFLGCLGSEENFPSYSLILTSQDMDIEMCTSACADHVYAGLYDTECFCADLNTNNTVVAEGQCNLPCPGDETEHCGGISQSSRLARRQAGVPDNALLTAYVNTLLLGVAPAVTSTVTAVSTAVATETSVVASVSTITSCAPGDTACHIGSLTTATFTTVTTAVSVSVSTTTICVSGYCNAAYIFEVCNGTPAADEIVFVIEACSCRGGHAFVPAPCSGEACSGLTVYRPVPCSGSTPGGAVVYQPQACDHCSGGVTFIQAANSTATGGVVVPTPGGSWSPGTSSGGSSGGSSGSASGSAASPSKTTVVVVAGGNNLAASFASLLFVLGAMVLLA</sequence>
<feature type="chain" id="PRO_5041367748" description="WSC domain-containing protein" evidence="2">
    <location>
        <begin position="20"/>
        <end position="826"/>
    </location>
</feature>
<name>A0AA38R6B9_9PEZI</name>
<proteinExistence type="predicted"/>
<feature type="compositionally biased region" description="Gly residues" evidence="1">
    <location>
        <begin position="775"/>
        <end position="784"/>
    </location>
</feature>
<evidence type="ECO:0000313" key="5">
    <source>
        <dbReference type="Proteomes" id="UP001174694"/>
    </source>
</evidence>
<dbReference type="Pfam" id="PF01822">
    <property type="entry name" value="WSC"/>
    <property type="match status" value="1"/>
</dbReference>
<comment type="caution">
    <text evidence="4">The sequence shown here is derived from an EMBL/GenBank/DDBJ whole genome shotgun (WGS) entry which is preliminary data.</text>
</comment>
<feature type="region of interest" description="Disordered" evidence="1">
    <location>
        <begin position="287"/>
        <end position="386"/>
    </location>
</feature>
<gene>
    <name evidence="4" type="ORF">NKR23_g9802</name>
</gene>
<feature type="domain" description="WSC" evidence="3">
    <location>
        <begin position="491"/>
        <end position="582"/>
    </location>
</feature>
<evidence type="ECO:0000259" key="3">
    <source>
        <dbReference type="PROSITE" id="PS51212"/>
    </source>
</evidence>
<dbReference type="Proteomes" id="UP001174694">
    <property type="component" value="Unassembled WGS sequence"/>
</dbReference>
<feature type="region of interest" description="Disordered" evidence="1">
    <location>
        <begin position="415"/>
        <end position="473"/>
    </location>
</feature>
<reference evidence="4" key="1">
    <citation type="submission" date="2022-07" db="EMBL/GenBank/DDBJ databases">
        <title>Fungi with potential for degradation of polypropylene.</title>
        <authorList>
            <person name="Gostincar C."/>
        </authorList>
    </citation>
    <scope>NUCLEOTIDE SEQUENCE</scope>
    <source>
        <strain evidence="4">EXF-13308</strain>
    </source>
</reference>
<protein>
    <recommendedName>
        <fullName evidence="3">WSC domain-containing protein</fullName>
    </recommendedName>
</protein>
<feature type="compositionally biased region" description="Low complexity" evidence="1">
    <location>
        <begin position="417"/>
        <end position="473"/>
    </location>
</feature>